<evidence type="ECO:0000256" key="6">
    <source>
        <dbReference type="ARBA" id="ARBA00022679"/>
    </source>
</evidence>
<dbReference type="FunFam" id="1.10.510.10:FF:000240">
    <property type="entry name" value="Lectin-domain containing receptor kinase A4.3"/>
    <property type="match status" value="1"/>
</dbReference>
<evidence type="ECO:0000256" key="2">
    <source>
        <dbReference type="ARBA" id="ARBA00008536"/>
    </source>
</evidence>
<dbReference type="GO" id="GO:0005524">
    <property type="term" value="F:ATP binding"/>
    <property type="evidence" value="ECO:0007669"/>
    <property type="project" value="UniProtKB-KW"/>
</dbReference>
<dbReference type="GO" id="GO:0004674">
    <property type="term" value="F:protein serine/threonine kinase activity"/>
    <property type="evidence" value="ECO:0007669"/>
    <property type="project" value="UniProtKB-KW"/>
</dbReference>
<dbReference type="InterPro" id="IPR000719">
    <property type="entry name" value="Prot_kinase_dom"/>
</dbReference>
<dbReference type="EnsemblPlants" id="TraesCS7B02G070000.2">
    <property type="protein sequence ID" value="TraesCS7B02G070000.2"/>
    <property type="gene ID" value="TraesCS7B02G070000"/>
</dbReference>
<dbReference type="Gramene" id="TraesRN7B0100180400.1">
    <property type="protein sequence ID" value="TraesRN7B0100180400.1"/>
    <property type="gene ID" value="TraesRN7B0100180400"/>
</dbReference>
<evidence type="ECO:0000313" key="22">
    <source>
        <dbReference type="Proteomes" id="UP000019116"/>
    </source>
</evidence>
<evidence type="ECO:0000256" key="11">
    <source>
        <dbReference type="ARBA" id="ARBA00022777"/>
    </source>
</evidence>
<dbReference type="InterPro" id="IPR038408">
    <property type="entry name" value="GNK2_sf"/>
</dbReference>
<evidence type="ECO:0000256" key="8">
    <source>
        <dbReference type="ARBA" id="ARBA00022729"/>
    </source>
</evidence>
<comment type="subcellular location">
    <subcellularLocation>
        <location evidence="1">Cell membrane</location>
        <topology evidence="1">Single-pass type I membrane protein</topology>
    </subcellularLocation>
</comment>
<evidence type="ECO:0000256" key="9">
    <source>
        <dbReference type="ARBA" id="ARBA00022737"/>
    </source>
</evidence>
<evidence type="ECO:0000256" key="14">
    <source>
        <dbReference type="ARBA" id="ARBA00023136"/>
    </source>
</evidence>
<keyword evidence="10" id="KW-0547">Nucleotide-binding</keyword>
<protein>
    <recommendedName>
        <fullName evidence="23">Protein kinase domain-containing protein</fullName>
    </recommendedName>
</protein>
<comment type="similarity">
    <text evidence="3">In the C-terminal section; belongs to the protein kinase superfamily. Ser/Thr protein kinase family.</text>
</comment>
<evidence type="ECO:0000259" key="19">
    <source>
        <dbReference type="PROSITE" id="PS50011"/>
    </source>
</evidence>
<keyword evidence="12" id="KW-0067">ATP-binding</keyword>
<dbReference type="GO" id="GO:0005886">
    <property type="term" value="C:plasma membrane"/>
    <property type="evidence" value="ECO:0007669"/>
    <property type="project" value="UniProtKB-SubCell"/>
</dbReference>
<evidence type="ECO:0000256" key="7">
    <source>
        <dbReference type="ARBA" id="ARBA00022692"/>
    </source>
</evidence>
<sequence length="440" mass="48424">MTAHDCGSCLRGALSRLSDEFNSTAGMQVLRPSCMLRYAGSPFFNASLLPVAHVTVPEGDGAAAPEGSISLPQNKDRGKVIALSCSAGGAAILALILVALWCRRRGRKSKIATGGGKYSYQTLVNATANFSEENRLGSGGCGVVYKGILENKKEIAIKKLARKNLEELKREVSLVAELQHENLVKFLGHCFQDDKMFLVYEYLSNKSLSNYFKGSAEYQKLDWAKWLNIIKGVARGLTYLHLDSGKDIVHRDLKPSNVLLDSNFAAKIADFDLARGYNRERSHESTRNMAGTYGYIAPECYAEGKFSTKSDVYSFGVLVLEILVGQSINRFENDNCTGLVEHVWQHWSDLRVGDVLERDHLGLGNHEQMQQASRCVQVALLCVQNDRSRRPAMDEVTYFLSNEMLVPDPSAPGYITAPPGSGPPVCSVNDVTISMTEPRS</sequence>
<accession>A0A3B6SF00</accession>
<evidence type="ECO:0000256" key="16">
    <source>
        <dbReference type="ARBA" id="ARBA00023180"/>
    </source>
</evidence>
<comment type="similarity">
    <text evidence="2">In the N-terminal section; belongs to the leguminous lectin family.</text>
</comment>
<dbReference type="CDD" id="cd23509">
    <property type="entry name" value="Gnk2-like"/>
    <property type="match status" value="1"/>
</dbReference>
<evidence type="ECO:0000256" key="4">
    <source>
        <dbReference type="ARBA" id="ARBA00022475"/>
    </source>
</evidence>
<keyword evidence="5" id="KW-0723">Serine/threonine-protein kinase</keyword>
<evidence type="ECO:0000256" key="15">
    <source>
        <dbReference type="ARBA" id="ARBA00023170"/>
    </source>
</evidence>
<dbReference type="Gene3D" id="1.10.510.10">
    <property type="entry name" value="Transferase(Phosphotransferase) domain 1"/>
    <property type="match status" value="1"/>
</dbReference>
<dbReference type="PROSITE" id="PS00108">
    <property type="entry name" value="PROTEIN_KINASE_ST"/>
    <property type="match status" value="1"/>
</dbReference>
<name>A0A3B6SF00_WHEAT</name>
<keyword evidence="16" id="KW-0325">Glycoprotein</keyword>
<proteinExistence type="inferred from homology"/>
<dbReference type="Pfam" id="PF00069">
    <property type="entry name" value="Pkinase"/>
    <property type="match status" value="1"/>
</dbReference>
<dbReference type="InterPro" id="IPR002902">
    <property type="entry name" value="GNK2"/>
</dbReference>
<keyword evidence="7 18" id="KW-0812">Transmembrane</keyword>
<dbReference type="InterPro" id="IPR011009">
    <property type="entry name" value="Kinase-like_dom_sf"/>
</dbReference>
<keyword evidence="4" id="KW-1003">Cell membrane</keyword>
<feature type="domain" description="Protein kinase" evidence="19">
    <location>
        <begin position="130"/>
        <end position="405"/>
    </location>
</feature>
<reference evidence="21" key="2">
    <citation type="submission" date="2018-10" db="UniProtKB">
        <authorList>
            <consortium name="EnsemblPlants"/>
        </authorList>
    </citation>
    <scope>IDENTIFICATION</scope>
</reference>
<dbReference type="SMART" id="SM00220">
    <property type="entry name" value="S_TKc"/>
    <property type="match status" value="1"/>
</dbReference>
<dbReference type="Gene3D" id="3.30.430.20">
    <property type="entry name" value="Gnk2 domain, C-X8-C-X2-C motif"/>
    <property type="match status" value="1"/>
</dbReference>
<dbReference type="Gene3D" id="3.30.200.20">
    <property type="entry name" value="Phosphorylase Kinase, domain 1"/>
    <property type="match status" value="1"/>
</dbReference>
<feature type="transmembrane region" description="Helical" evidence="18">
    <location>
        <begin position="80"/>
        <end position="102"/>
    </location>
</feature>
<evidence type="ECO:0000259" key="20">
    <source>
        <dbReference type="PROSITE" id="PS51473"/>
    </source>
</evidence>
<keyword evidence="9" id="KW-0677">Repeat</keyword>
<feature type="domain" description="Gnk2-homologous" evidence="20">
    <location>
        <begin position="1"/>
        <end position="43"/>
    </location>
</feature>
<dbReference type="AlphaFoldDB" id="A0A3B6SF00"/>
<evidence type="ECO:0000256" key="17">
    <source>
        <dbReference type="SAM" id="Coils"/>
    </source>
</evidence>
<evidence type="ECO:0000256" key="3">
    <source>
        <dbReference type="ARBA" id="ARBA00010217"/>
    </source>
</evidence>
<keyword evidence="8" id="KW-0732">Signal</keyword>
<keyword evidence="6" id="KW-0808">Transferase</keyword>
<evidence type="ECO:0000256" key="10">
    <source>
        <dbReference type="ARBA" id="ARBA00022741"/>
    </source>
</evidence>
<dbReference type="Gramene" id="TraesCS7B02G070000.2">
    <property type="protein sequence ID" value="TraesCS7B02G070000.2"/>
    <property type="gene ID" value="TraesCS7B02G070000"/>
</dbReference>
<dbReference type="PROSITE" id="PS51473">
    <property type="entry name" value="GNK2"/>
    <property type="match status" value="1"/>
</dbReference>
<evidence type="ECO:0008006" key="23">
    <source>
        <dbReference type="Google" id="ProtNLM"/>
    </source>
</evidence>
<feature type="coiled-coil region" evidence="17">
    <location>
        <begin position="151"/>
        <end position="178"/>
    </location>
</feature>
<evidence type="ECO:0000256" key="12">
    <source>
        <dbReference type="ARBA" id="ARBA00022840"/>
    </source>
</evidence>
<evidence type="ECO:0000256" key="1">
    <source>
        <dbReference type="ARBA" id="ARBA00004251"/>
    </source>
</evidence>
<dbReference type="STRING" id="4565.A0A3B6SF00"/>
<dbReference type="InterPro" id="IPR008271">
    <property type="entry name" value="Ser/Thr_kinase_AS"/>
</dbReference>
<evidence type="ECO:0000313" key="21">
    <source>
        <dbReference type="EnsemblPlants" id="TraesCS7B02G070000.2"/>
    </source>
</evidence>
<evidence type="ECO:0000256" key="13">
    <source>
        <dbReference type="ARBA" id="ARBA00022989"/>
    </source>
</evidence>
<keyword evidence="17" id="KW-0175">Coiled coil</keyword>
<keyword evidence="11" id="KW-0418">Kinase</keyword>
<evidence type="ECO:0000256" key="5">
    <source>
        <dbReference type="ARBA" id="ARBA00022527"/>
    </source>
</evidence>
<dbReference type="SUPFAM" id="SSF56112">
    <property type="entry name" value="Protein kinase-like (PK-like)"/>
    <property type="match status" value="1"/>
</dbReference>
<evidence type="ECO:0000256" key="18">
    <source>
        <dbReference type="SAM" id="Phobius"/>
    </source>
</evidence>
<dbReference type="PROSITE" id="PS50011">
    <property type="entry name" value="PROTEIN_KINASE_DOM"/>
    <property type="match status" value="1"/>
</dbReference>
<dbReference type="GO" id="GO:0002229">
    <property type="term" value="P:defense response to oomycetes"/>
    <property type="evidence" value="ECO:0007669"/>
    <property type="project" value="UniProtKB-ARBA"/>
</dbReference>
<dbReference type="SMR" id="A0A3B6SF00"/>
<dbReference type="InterPro" id="IPR052059">
    <property type="entry name" value="CR_Ser/Thr_kinase"/>
</dbReference>
<dbReference type="OrthoDB" id="695280at2759"/>
<keyword evidence="15" id="KW-0675">Receptor</keyword>
<keyword evidence="22" id="KW-1185">Reference proteome</keyword>
<keyword evidence="14 18" id="KW-0472">Membrane</keyword>
<dbReference type="Proteomes" id="UP000019116">
    <property type="component" value="Chromosome 7B"/>
</dbReference>
<dbReference type="Gramene" id="TraesCS7B03G0190600.1">
    <property type="protein sequence ID" value="TraesCS7B03G0190600.1.CDS"/>
    <property type="gene ID" value="TraesCS7B03G0190600"/>
</dbReference>
<dbReference type="OMA" id="PECILGQ"/>
<organism evidence="21">
    <name type="scientific">Triticum aestivum</name>
    <name type="common">Wheat</name>
    <dbReference type="NCBI Taxonomy" id="4565"/>
    <lineage>
        <taxon>Eukaryota</taxon>
        <taxon>Viridiplantae</taxon>
        <taxon>Streptophyta</taxon>
        <taxon>Embryophyta</taxon>
        <taxon>Tracheophyta</taxon>
        <taxon>Spermatophyta</taxon>
        <taxon>Magnoliopsida</taxon>
        <taxon>Liliopsida</taxon>
        <taxon>Poales</taxon>
        <taxon>Poaceae</taxon>
        <taxon>BOP clade</taxon>
        <taxon>Pooideae</taxon>
        <taxon>Triticodae</taxon>
        <taxon>Triticeae</taxon>
        <taxon>Triticinae</taxon>
        <taxon>Triticum</taxon>
    </lineage>
</organism>
<keyword evidence="13 18" id="KW-1133">Transmembrane helix</keyword>
<reference evidence="21" key="1">
    <citation type="submission" date="2018-08" db="EMBL/GenBank/DDBJ databases">
        <authorList>
            <person name="Rossello M."/>
        </authorList>
    </citation>
    <scope>NUCLEOTIDE SEQUENCE [LARGE SCALE GENOMIC DNA]</scope>
    <source>
        <strain evidence="21">cv. Chinese Spring</strain>
    </source>
</reference>
<dbReference type="PANTHER" id="PTHR47973">
    <property type="entry name" value="CYSTEINE-RICH RECEPTOR-LIKE PROTEIN KINASE 3"/>
    <property type="match status" value="1"/>
</dbReference>